<accession>A0ABU1AQ39</accession>
<feature type="transmembrane region" description="Helical" evidence="1">
    <location>
        <begin position="21"/>
        <end position="45"/>
    </location>
</feature>
<sequence length="1193" mass="130569">MPDDPTRTSFVILQSRQSKAGFALVIAMSLMAFVLLLLLSITTLVSVETSSSAMIKEDLLAQNNALLGLHIALGELQVAAGPDQRVTGRADLLYGNDSTKVVDPTKVNYTVVWDSDVTPGAVGAPIAWLASGLDDSEEGTDAVDVDWLELVSARKTAATNSSEIVEAVKVATIGIPGQNNQVGGELAWWVGDEGVKAKFNLAESTYLRDPLTDLDKRLGVSPRFGIEALEGFGTSYAYQNDAFAASLLKVMSPAQGTILDASFEDLLEDHFHDLSFSSRGLLTNTRAGGLKQDLTYYFEGGSQGSPPADTDPIYPGGTSAMDRITWGQLKSFYNLGYDLNASSDTITARAQTETEAGVYPLLAVLTLNFGMTMSSDYLGTPIDPATDAPATRNYKVHAHIRPWFVLSNPYNVKLTVSNFRIRFDAETDANFRIAYDHDSDDNTKNWDNNGMTPPVDLVNNSYEEVLENMVFVVPEVSLEPGEALYYSLKSSDDSSYGYTFVSSPTSLDPGDSYANYTGSEISASTPRQFVFAAVNDTKFNSIRVGDVGSVTGAEIEYVDNAGNSRIKRMYTLIDDQGLYSVRTYAGDSAALEDNEQLLQDIGVFESEGMYDNSDSRTVPSRISWQGFWDIGNLPNNIYEPAMTTYTESNSYTTISPEAYASNFELHGAVNEYTGYDDRWDWHDFDGWATDFNLRAPRMSRYKDESIWFPGKNFSKPTAYALAEFGNMTSYTDRKLEKSLSSSTANYVWGAGYSDSYTQVETAIFFDIPRIDDVTQQPAIASLGQLQHFNPGGWTENHLDPAVSIDSDPELNTLGYTPTYAIGNSYAAAQVPREATIGVVTSTNPDTTFSDVSYLLNEALFDQYFFSSIPQDSLVDVEYGKLPNKRLLSFDANIDDDAVRSSGTAAAENLYVDGAFNVNSTSVEAWYALLNSFRGFDFGGITEGQGIFPRTLNQLPMFAEGTVDGTTDAAWAGWRHLEDDAALPLEDRKLYQLAEAIVEEVKFRGPFASMADFVNRRLVSQSDSKPLARTSLSGALQAALDRSFNNKFDTSYDVVISRITDLIGSRKDIIHHEQVGSGIIYDLDGTTVIANASSAASSPGWALQADLLQALEPVLTVRSDTFTIRSYGNVLDPISGEVSSEAYVEAVVQRLPEYVDPSDLANTDVETVSLSSANQLAGRRFKIVDIRFLEQSEL</sequence>
<gene>
    <name evidence="2" type="ORF">QEH52_02145</name>
</gene>
<keyword evidence="1" id="KW-1133">Transmembrane helix</keyword>
<reference evidence="2 3" key="1">
    <citation type="submission" date="2023-04" db="EMBL/GenBank/DDBJ databases">
        <title>A novel bacteria isolated from coastal sediment.</title>
        <authorList>
            <person name="Liu X.-J."/>
            <person name="Du Z.-J."/>
        </authorList>
    </citation>
    <scope>NUCLEOTIDE SEQUENCE [LARGE SCALE GENOMIC DNA]</scope>
    <source>
        <strain evidence="2 3">SDUM461003</strain>
    </source>
</reference>
<keyword evidence="1" id="KW-0472">Membrane</keyword>
<protein>
    <submittedName>
        <fullName evidence="2">Uncharacterized protein</fullName>
    </submittedName>
</protein>
<keyword evidence="1" id="KW-0812">Transmembrane</keyword>
<evidence type="ECO:0000256" key="1">
    <source>
        <dbReference type="SAM" id="Phobius"/>
    </source>
</evidence>
<proteinExistence type="predicted"/>
<dbReference type="Proteomes" id="UP001225316">
    <property type="component" value="Unassembled WGS sequence"/>
</dbReference>
<name>A0ABU1AQ39_9BACT</name>
<evidence type="ECO:0000313" key="3">
    <source>
        <dbReference type="Proteomes" id="UP001225316"/>
    </source>
</evidence>
<evidence type="ECO:0000313" key="2">
    <source>
        <dbReference type="EMBL" id="MDQ8206291.1"/>
    </source>
</evidence>
<dbReference type="RefSeq" id="WP_308948321.1">
    <property type="nucleotide sequence ID" value="NZ_JARXHW010000003.1"/>
</dbReference>
<dbReference type="EMBL" id="JARXHW010000003">
    <property type="protein sequence ID" value="MDQ8206291.1"/>
    <property type="molecule type" value="Genomic_DNA"/>
</dbReference>
<organism evidence="2 3">
    <name type="scientific">Thalassobacterium maritimum</name>
    <dbReference type="NCBI Taxonomy" id="3041265"/>
    <lineage>
        <taxon>Bacteria</taxon>
        <taxon>Pseudomonadati</taxon>
        <taxon>Verrucomicrobiota</taxon>
        <taxon>Opitutia</taxon>
        <taxon>Puniceicoccales</taxon>
        <taxon>Coraliomargaritaceae</taxon>
        <taxon>Thalassobacterium</taxon>
    </lineage>
</organism>
<keyword evidence="3" id="KW-1185">Reference proteome</keyword>
<comment type="caution">
    <text evidence="2">The sequence shown here is derived from an EMBL/GenBank/DDBJ whole genome shotgun (WGS) entry which is preliminary data.</text>
</comment>